<keyword evidence="2" id="KW-1185">Reference proteome</keyword>
<dbReference type="RefSeq" id="WP_092451549.1">
    <property type="nucleotide sequence ID" value="NZ_FOJI01000003.1"/>
</dbReference>
<dbReference type="Pfam" id="PF16264">
    <property type="entry name" value="SatD"/>
    <property type="match status" value="1"/>
</dbReference>
<dbReference type="AlphaFoldDB" id="A0A1I0NRH9"/>
<protein>
    <submittedName>
        <fullName evidence="1">SatD family (SatD)</fullName>
    </submittedName>
</protein>
<gene>
    <name evidence="1" type="ORF">SAMN05421659_103306</name>
</gene>
<organism evidence="1 2">
    <name type="scientific">[Clostridium] fimetarium</name>
    <dbReference type="NCBI Taxonomy" id="99656"/>
    <lineage>
        <taxon>Bacteria</taxon>
        <taxon>Bacillati</taxon>
        <taxon>Bacillota</taxon>
        <taxon>Clostridia</taxon>
        <taxon>Lachnospirales</taxon>
        <taxon>Lachnospiraceae</taxon>
    </lineage>
</organism>
<sequence length="290" mass="33182">MSNYVSLIIDIEKSRMYSIDERNEIQKYMSYCVERLNNLFKKNIELSVTFSAGDELQGLFDDATTAILYFRLFEMLMKPVKVRAGIGIGEWTVKVQDGLSTQQDGPVYHNARKAIEDVHKMQLQNVRICSGGDDTLANHLINSSISLKRQQIYMQNIVLVILELLYPFVTEKMKLTNYEIANELLSIKFEYKIGTSGYSRVRVGEKLSEKAHISMQEIPMENSIIIDGKTIEAEDAILKKNVSSVISKILGCTRQNVDSIIRRGNANKIRELDFMALQYVEKKYGGEIWN</sequence>
<dbReference type="STRING" id="99656.SAMN05421659_103306"/>
<reference evidence="1 2" key="1">
    <citation type="submission" date="2016-10" db="EMBL/GenBank/DDBJ databases">
        <authorList>
            <person name="de Groot N.N."/>
        </authorList>
    </citation>
    <scope>NUCLEOTIDE SEQUENCE [LARGE SCALE GENOMIC DNA]</scope>
    <source>
        <strain evidence="1 2">DSM 9179</strain>
    </source>
</reference>
<evidence type="ECO:0000313" key="2">
    <source>
        <dbReference type="Proteomes" id="UP000199701"/>
    </source>
</evidence>
<proteinExistence type="predicted"/>
<dbReference type="InterPro" id="IPR032580">
    <property type="entry name" value="SatD"/>
</dbReference>
<evidence type="ECO:0000313" key="1">
    <source>
        <dbReference type="EMBL" id="SEW03907.1"/>
    </source>
</evidence>
<dbReference type="OrthoDB" id="3197351at2"/>
<accession>A0A1I0NRH9</accession>
<dbReference type="Proteomes" id="UP000199701">
    <property type="component" value="Unassembled WGS sequence"/>
</dbReference>
<dbReference type="EMBL" id="FOJI01000003">
    <property type="protein sequence ID" value="SEW03907.1"/>
    <property type="molecule type" value="Genomic_DNA"/>
</dbReference>
<name>A0A1I0NRH9_9FIRM</name>